<keyword evidence="9" id="KW-1185">Reference proteome</keyword>
<keyword evidence="3" id="KW-1003">Cell membrane</keyword>
<evidence type="ECO:0000313" key="9">
    <source>
        <dbReference type="Proteomes" id="UP000297851"/>
    </source>
</evidence>
<keyword evidence="4 7" id="KW-0812">Transmembrane</keyword>
<feature type="transmembrane region" description="Helical" evidence="7">
    <location>
        <begin position="447"/>
        <end position="467"/>
    </location>
</feature>
<evidence type="ECO:0000256" key="6">
    <source>
        <dbReference type="ARBA" id="ARBA00023136"/>
    </source>
</evidence>
<proteinExistence type="inferred from homology"/>
<evidence type="ECO:0000256" key="3">
    <source>
        <dbReference type="ARBA" id="ARBA00022475"/>
    </source>
</evidence>
<dbReference type="RefSeq" id="WP_134373379.1">
    <property type="nucleotide sequence ID" value="NZ_SOGO01000022.1"/>
</dbReference>
<keyword evidence="6 7" id="KW-0472">Membrane</keyword>
<organism evidence="8 9">
    <name type="scientific">Cryobacterium sandaracinum</name>
    <dbReference type="NCBI Taxonomy" id="1259247"/>
    <lineage>
        <taxon>Bacteria</taxon>
        <taxon>Bacillati</taxon>
        <taxon>Actinomycetota</taxon>
        <taxon>Actinomycetes</taxon>
        <taxon>Micrococcales</taxon>
        <taxon>Microbacteriaceae</taxon>
        <taxon>Cryobacterium</taxon>
    </lineage>
</organism>
<dbReference type="InterPro" id="IPR005614">
    <property type="entry name" value="NrfD-like"/>
</dbReference>
<feature type="transmembrane region" description="Helical" evidence="7">
    <location>
        <begin position="135"/>
        <end position="157"/>
    </location>
</feature>
<protein>
    <recommendedName>
        <fullName evidence="10">Polysulfide reductase</fullName>
    </recommendedName>
</protein>
<feature type="transmembrane region" description="Helical" evidence="7">
    <location>
        <begin position="276"/>
        <end position="300"/>
    </location>
</feature>
<comment type="caution">
    <text evidence="8">The sequence shown here is derived from an EMBL/GenBank/DDBJ whole genome shotgun (WGS) entry which is preliminary data.</text>
</comment>
<feature type="transmembrane region" description="Helical" evidence="7">
    <location>
        <begin position="601"/>
        <end position="622"/>
    </location>
</feature>
<evidence type="ECO:0000256" key="4">
    <source>
        <dbReference type="ARBA" id="ARBA00022692"/>
    </source>
</evidence>
<dbReference type="EMBL" id="SOGO01000022">
    <property type="protein sequence ID" value="TFD03130.1"/>
    <property type="molecule type" value="Genomic_DNA"/>
</dbReference>
<dbReference type="PANTHER" id="PTHR43044">
    <property type="match status" value="1"/>
</dbReference>
<evidence type="ECO:0000256" key="2">
    <source>
        <dbReference type="ARBA" id="ARBA00008929"/>
    </source>
</evidence>
<feature type="transmembrane region" description="Helical" evidence="7">
    <location>
        <begin position="385"/>
        <end position="408"/>
    </location>
</feature>
<comment type="similarity">
    <text evidence="2">Belongs to the NrfD family.</text>
</comment>
<evidence type="ECO:0008006" key="10">
    <source>
        <dbReference type="Google" id="ProtNLM"/>
    </source>
</evidence>
<feature type="transmembrane region" description="Helical" evidence="7">
    <location>
        <begin position="56"/>
        <end position="83"/>
    </location>
</feature>
<dbReference type="PANTHER" id="PTHR43044:SF2">
    <property type="entry name" value="POLYSULPHIDE REDUCTASE NRFD"/>
    <property type="match status" value="1"/>
</dbReference>
<feature type="transmembrane region" description="Helical" evidence="7">
    <location>
        <begin position="95"/>
        <end position="115"/>
    </location>
</feature>
<feature type="transmembrane region" description="Helical" evidence="7">
    <location>
        <begin position="200"/>
        <end position="222"/>
    </location>
</feature>
<evidence type="ECO:0000256" key="7">
    <source>
        <dbReference type="SAM" id="Phobius"/>
    </source>
</evidence>
<dbReference type="Gene3D" id="1.20.1630.10">
    <property type="entry name" value="Formate dehydrogenase/DMSO reductase domain"/>
    <property type="match status" value="1"/>
</dbReference>
<feature type="transmembrane region" description="Helical" evidence="7">
    <location>
        <begin position="346"/>
        <end position="365"/>
    </location>
</feature>
<comment type="subcellular location">
    <subcellularLocation>
        <location evidence="1">Cell membrane</location>
        <topology evidence="1">Multi-pass membrane protein</topology>
    </subcellularLocation>
</comment>
<evidence type="ECO:0000256" key="1">
    <source>
        <dbReference type="ARBA" id="ARBA00004651"/>
    </source>
</evidence>
<name>A0ABY2JHC1_9MICO</name>
<accession>A0ABY2JHC1</accession>
<reference evidence="8 9" key="1">
    <citation type="submission" date="2019-03" db="EMBL/GenBank/DDBJ databases">
        <title>Genomics of glacier-inhabiting Cryobacterium strains.</title>
        <authorList>
            <person name="Liu Q."/>
            <person name="Xin Y.-H."/>
        </authorList>
    </citation>
    <scope>NUCLEOTIDE SEQUENCE [LARGE SCALE GENOMIC DNA]</scope>
    <source>
        <strain evidence="8 9">TMT2-16</strain>
    </source>
</reference>
<evidence type="ECO:0000256" key="5">
    <source>
        <dbReference type="ARBA" id="ARBA00022989"/>
    </source>
</evidence>
<dbReference type="Pfam" id="PF03916">
    <property type="entry name" value="NrfD"/>
    <property type="match status" value="1"/>
</dbReference>
<dbReference type="Proteomes" id="UP000297851">
    <property type="component" value="Unassembled WGS sequence"/>
</dbReference>
<sequence length="648" mass="69670">MSNPVRAAALRPFGTPSRRYWYAITALGIVVLAGVVAWIVQLVFGMGVAGYNDQAFWGIYIADVITFIGVSYGGAVVSAILRLTGADWRAPLTRLAEGTAVVTVLVGTALIIPHLGRPERVWELLTQPNFAAPVFWDFIAVMTYTAASLVFFLLPLVPDMAILHGEGPHRLGRFRAGLYRVLSRGWVGNPVQRRVLNRSLGLVSIMIIPLAVSVHSVLSWAFTLTNRPWWNESIWAPYFVVAALYSGVALVILVVASFRRGYHLEAFITPRHFVRLGMLLVTFSATYLYMTFADLLPGAYIGEPDTLAVFHELLLGRLAVWFWLFVIVGGVLPIVIMALPWTRNVWGIVTAAALVVPAMWLKRMLMVVAPATFDNMTGTFGDFRITWVGVAMTLAAAAAVPLLLMLLFRVVPLLSIDEIEEIDAANGTIRKAESGQKVDGNGRMARSVGIVVLLVGLMGGAAIGAAAPAQADTTSDTASIALTGVEATGLVRLTATLTDPDGRPMSQGDVEFLTTTSALGERLLPLGTIATDTTGVAVLTLGGDSDHLYRPSEAGPQEFFAHYTPSMGEQPITDSVTVNVTVGQSAYHPAEPKPFVTTGKVTVIAIFTIVAAIWLTLTVQVVKVRRVCTDAQLNQDTQGSEGGKVISG</sequence>
<feature type="transmembrane region" description="Helical" evidence="7">
    <location>
        <begin position="234"/>
        <end position="256"/>
    </location>
</feature>
<feature type="transmembrane region" description="Helical" evidence="7">
    <location>
        <begin position="320"/>
        <end position="339"/>
    </location>
</feature>
<feature type="transmembrane region" description="Helical" evidence="7">
    <location>
        <begin position="20"/>
        <end position="44"/>
    </location>
</feature>
<evidence type="ECO:0000313" key="8">
    <source>
        <dbReference type="EMBL" id="TFD03130.1"/>
    </source>
</evidence>
<keyword evidence="5 7" id="KW-1133">Transmembrane helix</keyword>
<gene>
    <name evidence="8" type="ORF">E3T25_07300</name>
</gene>